<feature type="coiled-coil region" evidence="1">
    <location>
        <begin position="64"/>
        <end position="102"/>
    </location>
</feature>
<organism evidence="3 4">
    <name type="scientific">Ceratopteris richardii</name>
    <name type="common">Triangle waterfern</name>
    <dbReference type="NCBI Taxonomy" id="49495"/>
    <lineage>
        <taxon>Eukaryota</taxon>
        <taxon>Viridiplantae</taxon>
        <taxon>Streptophyta</taxon>
        <taxon>Embryophyta</taxon>
        <taxon>Tracheophyta</taxon>
        <taxon>Polypodiopsida</taxon>
        <taxon>Polypodiidae</taxon>
        <taxon>Polypodiales</taxon>
        <taxon>Pteridineae</taxon>
        <taxon>Pteridaceae</taxon>
        <taxon>Parkerioideae</taxon>
        <taxon>Ceratopteris</taxon>
    </lineage>
</organism>
<feature type="region of interest" description="Disordered" evidence="2">
    <location>
        <begin position="210"/>
        <end position="285"/>
    </location>
</feature>
<comment type="caution">
    <text evidence="3">The sequence shown here is derived from an EMBL/GenBank/DDBJ whole genome shotgun (WGS) entry which is preliminary data.</text>
</comment>
<accession>A0A8T2TJD7</accession>
<protein>
    <submittedName>
        <fullName evidence="3">Uncharacterized protein</fullName>
    </submittedName>
</protein>
<feature type="coiled-coil region" evidence="1">
    <location>
        <begin position="128"/>
        <end position="194"/>
    </location>
</feature>
<feature type="compositionally biased region" description="Basic and acidic residues" evidence="2">
    <location>
        <begin position="210"/>
        <end position="247"/>
    </location>
</feature>
<keyword evidence="1" id="KW-0175">Coiled coil</keyword>
<keyword evidence="4" id="KW-1185">Reference proteome</keyword>
<sequence length="311" mass="35039">MDFLEAPLTWGGWEVLKGILSDEIGGSIQGRRGSRGPLVTKGGTENSSVQEELAVKLEEMSLMAQAKDMALQDLNRQLQRVMKELEEGREREARLLRRAEIAEAGEEALASQIWHLEGEAHSRIREVEEASRRRVEELEMKLKMVETDACTRCRVLEAQLEETKAMEAALSKRLQAAMHAEEALASRVAELEAEAYSFMATERILCRDGRKPDSVTEVSRHEEGRSIEANRDGNLRGQRDIHREKNAETATLRVGELNHEEKESSRKSSVQRLLIKQKQQQQRGKEVVVQKLPSLTHLDAWPASSLISGLA</sequence>
<evidence type="ECO:0000313" key="3">
    <source>
        <dbReference type="EMBL" id="KAH7422752.1"/>
    </source>
</evidence>
<dbReference type="AlphaFoldDB" id="A0A8T2TJD7"/>
<feature type="compositionally biased region" description="Basic and acidic residues" evidence="2">
    <location>
        <begin position="256"/>
        <end position="266"/>
    </location>
</feature>
<dbReference type="Proteomes" id="UP000825935">
    <property type="component" value="Chromosome 12"/>
</dbReference>
<name>A0A8T2TJD7_CERRI</name>
<evidence type="ECO:0000256" key="1">
    <source>
        <dbReference type="SAM" id="Coils"/>
    </source>
</evidence>
<evidence type="ECO:0000256" key="2">
    <source>
        <dbReference type="SAM" id="MobiDB-lite"/>
    </source>
</evidence>
<feature type="compositionally biased region" description="Low complexity" evidence="2">
    <location>
        <begin position="270"/>
        <end position="282"/>
    </location>
</feature>
<proteinExistence type="predicted"/>
<gene>
    <name evidence="3" type="ORF">KP509_12G023700</name>
</gene>
<reference evidence="3" key="1">
    <citation type="submission" date="2021-08" db="EMBL/GenBank/DDBJ databases">
        <title>WGS assembly of Ceratopteris richardii.</title>
        <authorList>
            <person name="Marchant D.B."/>
            <person name="Chen G."/>
            <person name="Jenkins J."/>
            <person name="Shu S."/>
            <person name="Leebens-Mack J."/>
            <person name="Grimwood J."/>
            <person name="Schmutz J."/>
            <person name="Soltis P."/>
            <person name="Soltis D."/>
            <person name="Chen Z.-H."/>
        </authorList>
    </citation>
    <scope>NUCLEOTIDE SEQUENCE</scope>
    <source>
        <strain evidence="3">Whitten #5841</strain>
        <tissue evidence="3">Leaf</tissue>
    </source>
</reference>
<dbReference type="EMBL" id="CM035417">
    <property type="protein sequence ID" value="KAH7422752.1"/>
    <property type="molecule type" value="Genomic_DNA"/>
</dbReference>
<evidence type="ECO:0000313" key="4">
    <source>
        <dbReference type="Proteomes" id="UP000825935"/>
    </source>
</evidence>